<name>A0A4R6WWR0_9PROT</name>
<evidence type="ECO:0000313" key="3">
    <source>
        <dbReference type="EMBL" id="TDQ81985.1"/>
    </source>
</evidence>
<feature type="compositionally biased region" description="Low complexity" evidence="2">
    <location>
        <begin position="51"/>
        <end position="66"/>
    </location>
</feature>
<feature type="region of interest" description="Disordered" evidence="2">
    <location>
        <begin position="1"/>
        <end position="68"/>
    </location>
</feature>
<accession>A0A4R6WWR0</accession>
<dbReference type="InterPro" id="IPR007607">
    <property type="entry name" value="BacA/B"/>
</dbReference>
<organism evidence="3 4">
    <name type="scientific">Dongia mobilis</name>
    <dbReference type="NCBI Taxonomy" id="578943"/>
    <lineage>
        <taxon>Bacteria</taxon>
        <taxon>Pseudomonadati</taxon>
        <taxon>Pseudomonadota</taxon>
        <taxon>Alphaproteobacteria</taxon>
        <taxon>Rhodospirillales</taxon>
        <taxon>Dongiaceae</taxon>
        <taxon>Dongia</taxon>
    </lineage>
</organism>
<comment type="caution">
    <text evidence="3">The sequence shown here is derived from an EMBL/GenBank/DDBJ whole genome shotgun (WGS) entry which is preliminary data.</text>
</comment>
<comment type="similarity">
    <text evidence="1">Belongs to the bactofilin family.</text>
</comment>
<dbReference type="EMBL" id="SNYW01000008">
    <property type="protein sequence ID" value="TDQ81985.1"/>
    <property type="molecule type" value="Genomic_DNA"/>
</dbReference>
<evidence type="ECO:0000313" key="4">
    <source>
        <dbReference type="Proteomes" id="UP000295783"/>
    </source>
</evidence>
<gene>
    <name evidence="3" type="ORF">A8950_1805</name>
</gene>
<feature type="compositionally biased region" description="Basic and acidic residues" evidence="2">
    <location>
        <begin position="16"/>
        <end position="26"/>
    </location>
</feature>
<sequence>MFGRKKDEQPAPGAETKSEGEAKSYAKPEAPAAPSRPAMNPEIPRRSPDMSAYARPSASSPAAPRAGEAEQKKLIVGRDIFLNGEIRTCDSLVVEGKVEAVLSDCRAMEIAGSGEFRGSAEIESADISGRFDGDLVVRQRLTIRASGKVMGKIRYGQLEVERGGIISGTIEGLAESQAASGSNAGGNGDSGSNS</sequence>
<dbReference type="PANTHER" id="PTHR35024">
    <property type="entry name" value="HYPOTHETICAL CYTOSOLIC PROTEIN"/>
    <property type="match status" value="1"/>
</dbReference>
<dbReference type="RefSeq" id="WP_208109809.1">
    <property type="nucleotide sequence ID" value="NZ_SNYW01000008.1"/>
</dbReference>
<protein>
    <submittedName>
        <fullName evidence="3">Cytoskeletal protein CcmA (Bactofilin family)</fullName>
    </submittedName>
</protein>
<dbReference type="Proteomes" id="UP000295783">
    <property type="component" value="Unassembled WGS sequence"/>
</dbReference>
<dbReference type="Pfam" id="PF04519">
    <property type="entry name" value="Bactofilin"/>
    <property type="match status" value="1"/>
</dbReference>
<evidence type="ECO:0000256" key="2">
    <source>
        <dbReference type="SAM" id="MobiDB-lite"/>
    </source>
</evidence>
<dbReference type="AlphaFoldDB" id="A0A4R6WWR0"/>
<keyword evidence="4" id="KW-1185">Reference proteome</keyword>
<proteinExistence type="inferred from homology"/>
<reference evidence="3 4" key="1">
    <citation type="submission" date="2019-03" db="EMBL/GenBank/DDBJ databases">
        <title>Genomic Encyclopedia of Type Strains, Phase III (KMG-III): the genomes of soil and plant-associated and newly described type strains.</title>
        <authorList>
            <person name="Whitman W."/>
        </authorList>
    </citation>
    <scope>NUCLEOTIDE SEQUENCE [LARGE SCALE GENOMIC DNA]</scope>
    <source>
        <strain evidence="3 4">CGMCC 1.7660</strain>
    </source>
</reference>
<evidence type="ECO:0000256" key="1">
    <source>
        <dbReference type="ARBA" id="ARBA00044755"/>
    </source>
</evidence>
<dbReference type="PANTHER" id="PTHR35024:SF4">
    <property type="entry name" value="POLYMER-FORMING CYTOSKELETAL PROTEIN"/>
    <property type="match status" value="1"/>
</dbReference>